<reference evidence="4 5" key="1">
    <citation type="submission" date="2015-02" db="EMBL/GenBank/DDBJ databases">
        <title>Single-cell genomics of uncultivated deep-branching MTB reveals a conserved set of magnetosome genes.</title>
        <authorList>
            <person name="Kolinko S."/>
            <person name="Richter M."/>
            <person name="Glockner F.O."/>
            <person name="Brachmann A."/>
            <person name="Schuler D."/>
        </authorList>
    </citation>
    <scope>NUCLEOTIDE SEQUENCE [LARGE SCALE GENOMIC DNA]</scope>
    <source>
        <strain evidence="4">TM-1</strain>
    </source>
</reference>
<dbReference type="InterPro" id="IPR005025">
    <property type="entry name" value="FMN_Rdtase-like_dom"/>
</dbReference>
<dbReference type="AlphaFoldDB" id="A0A0F3GWG2"/>
<dbReference type="Gene3D" id="3.40.50.360">
    <property type="match status" value="1"/>
</dbReference>
<dbReference type="Pfam" id="PF03358">
    <property type="entry name" value="FMN_red"/>
    <property type="match status" value="1"/>
</dbReference>
<dbReference type="InterPro" id="IPR051796">
    <property type="entry name" value="ISF_SsuE-like"/>
</dbReference>
<feature type="domain" description="NADPH-dependent FMN reductase-like" evidence="3">
    <location>
        <begin position="27"/>
        <end position="145"/>
    </location>
</feature>
<dbReference type="PANTHER" id="PTHR43278:SF1">
    <property type="entry name" value="IRON-SULFUR FLAVOPROTEIN MJ1083"/>
    <property type="match status" value="1"/>
</dbReference>
<keyword evidence="5" id="KW-1185">Reference proteome</keyword>
<keyword evidence="2" id="KW-0288">FMN</keyword>
<dbReference type="PANTHER" id="PTHR43278">
    <property type="entry name" value="NAD(P)H-DEPENDENT FMN-CONTAINING OXIDOREDUCTASE YWQN-RELATED"/>
    <property type="match status" value="1"/>
</dbReference>
<evidence type="ECO:0000313" key="5">
    <source>
        <dbReference type="Proteomes" id="UP000033423"/>
    </source>
</evidence>
<dbReference type="SUPFAM" id="SSF52218">
    <property type="entry name" value="Flavoproteins"/>
    <property type="match status" value="1"/>
</dbReference>
<evidence type="ECO:0000313" key="4">
    <source>
        <dbReference type="EMBL" id="KJU85008.1"/>
    </source>
</evidence>
<evidence type="ECO:0000256" key="1">
    <source>
        <dbReference type="ARBA" id="ARBA00022630"/>
    </source>
</evidence>
<keyword evidence="1" id="KW-0285">Flavoprotein</keyword>
<comment type="caution">
    <text evidence="4">The sequence shown here is derived from an EMBL/GenBank/DDBJ whole genome shotgun (WGS) entry which is preliminary data.</text>
</comment>
<sequence length="244" mass="26072">MGQVGHIVNTQLSSAPLSFFCKGGTLMKVLGVSGSPIKNGNTERALKTVIEATGVETELIRLIDYTYAPCMACLGCVETNVCVVDDDARGLTEKAKQADALVIGGFTPYSTLDARTKAFIERLYPLRHKHGYMSGKPGGAVVTCCVPENAEMLPPACRMGEDAIRFYMMEEGMNFLGSVRVQGNVPCITCGHGDECKMSAVKMLYGTEATVGSVGIRRFEDQSDVISTAVGLGKKIAEVLTGKK</sequence>
<dbReference type="PATRIC" id="fig|29290.4.peg.3731"/>
<proteinExistence type="predicted"/>
<dbReference type="GO" id="GO:0016491">
    <property type="term" value="F:oxidoreductase activity"/>
    <property type="evidence" value="ECO:0007669"/>
    <property type="project" value="InterPro"/>
</dbReference>
<gene>
    <name evidence="4" type="ORF">MBAV_002801</name>
</gene>
<dbReference type="InterPro" id="IPR029039">
    <property type="entry name" value="Flavoprotein-like_sf"/>
</dbReference>
<name>A0A0F3GWG2_9BACT</name>
<organism evidence="4 5">
    <name type="scientific">Candidatus Magnetobacterium bavaricum</name>
    <dbReference type="NCBI Taxonomy" id="29290"/>
    <lineage>
        <taxon>Bacteria</taxon>
        <taxon>Pseudomonadati</taxon>
        <taxon>Nitrospirota</taxon>
        <taxon>Thermodesulfovibrionia</taxon>
        <taxon>Thermodesulfovibrionales</taxon>
        <taxon>Candidatus Magnetobacteriaceae</taxon>
        <taxon>Candidatus Magnetobacterium</taxon>
    </lineage>
</organism>
<protein>
    <submittedName>
        <fullName evidence="4">NADPH-dependent FMN reductase</fullName>
    </submittedName>
</protein>
<dbReference type="Proteomes" id="UP000033423">
    <property type="component" value="Unassembled WGS sequence"/>
</dbReference>
<dbReference type="EMBL" id="LACI01001197">
    <property type="protein sequence ID" value="KJU85008.1"/>
    <property type="molecule type" value="Genomic_DNA"/>
</dbReference>
<evidence type="ECO:0000256" key="2">
    <source>
        <dbReference type="ARBA" id="ARBA00022643"/>
    </source>
</evidence>
<accession>A0A0F3GWG2</accession>
<evidence type="ECO:0000259" key="3">
    <source>
        <dbReference type="Pfam" id="PF03358"/>
    </source>
</evidence>